<name>A0AA35TUF8_GEOBA</name>
<dbReference type="InterPro" id="IPR050952">
    <property type="entry name" value="TRIM-NHL_E3_ligases"/>
</dbReference>
<evidence type="ECO:0000313" key="2">
    <source>
        <dbReference type="EMBL" id="CAI8053272.1"/>
    </source>
</evidence>
<dbReference type="PANTHER" id="PTHR24104">
    <property type="entry name" value="E3 UBIQUITIN-PROTEIN LIGASE NHLRC1-RELATED"/>
    <property type="match status" value="1"/>
</dbReference>
<keyword evidence="1" id="KW-0677">Repeat</keyword>
<comment type="caution">
    <text evidence="2">The sequence shown here is derived from an EMBL/GenBank/DDBJ whole genome shotgun (WGS) entry which is preliminary data.</text>
</comment>
<dbReference type="AlphaFoldDB" id="A0AA35TUF8"/>
<gene>
    <name evidence="2" type="ORF">GBAR_LOCUS29134</name>
</gene>
<keyword evidence="3" id="KW-1185">Reference proteome</keyword>
<dbReference type="InterPro" id="IPR001258">
    <property type="entry name" value="NHL_repeat"/>
</dbReference>
<feature type="non-terminal residue" evidence="2">
    <location>
        <position position="1"/>
    </location>
</feature>
<organism evidence="2 3">
    <name type="scientific">Geodia barretti</name>
    <name type="common">Barrett's horny sponge</name>
    <dbReference type="NCBI Taxonomy" id="519541"/>
    <lineage>
        <taxon>Eukaryota</taxon>
        <taxon>Metazoa</taxon>
        <taxon>Porifera</taxon>
        <taxon>Demospongiae</taxon>
        <taxon>Heteroscleromorpha</taxon>
        <taxon>Tetractinellida</taxon>
        <taxon>Astrophorina</taxon>
        <taxon>Geodiidae</taxon>
        <taxon>Geodia</taxon>
    </lineage>
</organism>
<accession>A0AA35TUF8</accession>
<proteinExistence type="predicted"/>
<dbReference type="GO" id="GO:0008270">
    <property type="term" value="F:zinc ion binding"/>
    <property type="evidence" value="ECO:0007669"/>
    <property type="project" value="UniProtKB-KW"/>
</dbReference>
<protein>
    <submittedName>
        <fullName evidence="2">E3 ubiquitin-protein ligase TRIM71</fullName>
    </submittedName>
</protein>
<dbReference type="EMBL" id="CASHTH010004082">
    <property type="protein sequence ID" value="CAI8053272.1"/>
    <property type="molecule type" value="Genomic_DNA"/>
</dbReference>
<dbReference type="Proteomes" id="UP001174909">
    <property type="component" value="Unassembled WGS sequence"/>
</dbReference>
<dbReference type="GO" id="GO:0043161">
    <property type="term" value="P:proteasome-mediated ubiquitin-dependent protein catabolic process"/>
    <property type="evidence" value="ECO:0007669"/>
    <property type="project" value="TreeGrafter"/>
</dbReference>
<evidence type="ECO:0000313" key="3">
    <source>
        <dbReference type="Proteomes" id="UP001174909"/>
    </source>
</evidence>
<evidence type="ECO:0000256" key="1">
    <source>
        <dbReference type="ARBA" id="ARBA00022737"/>
    </source>
</evidence>
<reference evidence="2" key="1">
    <citation type="submission" date="2023-03" db="EMBL/GenBank/DDBJ databases">
        <authorList>
            <person name="Steffen K."/>
            <person name="Cardenas P."/>
        </authorList>
    </citation>
    <scope>NUCLEOTIDE SEQUENCE</scope>
</reference>
<dbReference type="Pfam" id="PF01436">
    <property type="entry name" value="NHL"/>
    <property type="match status" value="2"/>
</dbReference>
<sequence>FVSANKPTLSYTLSHPSFSSFPLSLTLSPLSSLSLLSLPPLSLPRRLVKRAIGLAGSPSGLFSMPIGITANSKDELFIADRQACKITKLAPDGRVVGSYGRQGRGSGGLRHPESVAVTTDRLFVVDTGNNCIQAMSLKSGKFKVIGGRGVPDGIQLREPQGVAVDEVRGRLYITDAGYNCLLCVSLATLEPSLPSGRAGTVL</sequence>
<dbReference type="PANTHER" id="PTHR24104:SF25">
    <property type="entry name" value="PROTEIN LIN-41"/>
    <property type="match status" value="1"/>
</dbReference>
<dbReference type="SUPFAM" id="SSF63829">
    <property type="entry name" value="Calcium-dependent phosphotriesterase"/>
    <property type="match status" value="1"/>
</dbReference>
<dbReference type="GO" id="GO:0000209">
    <property type="term" value="P:protein polyubiquitination"/>
    <property type="evidence" value="ECO:0007669"/>
    <property type="project" value="TreeGrafter"/>
</dbReference>
<dbReference type="InterPro" id="IPR011042">
    <property type="entry name" value="6-blade_b-propeller_TolB-like"/>
</dbReference>
<dbReference type="Gene3D" id="2.120.10.30">
    <property type="entry name" value="TolB, C-terminal domain"/>
    <property type="match status" value="1"/>
</dbReference>
<dbReference type="CDD" id="cd05819">
    <property type="entry name" value="NHL"/>
    <property type="match status" value="1"/>
</dbReference>
<dbReference type="GO" id="GO:0061630">
    <property type="term" value="F:ubiquitin protein ligase activity"/>
    <property type="evidence" value="ECO:0007669"/>
    <property type="project" value="TreeGrafter"/>
</dbReference>